<evidence type="ECO:0000256" key="4">
    <source>
        <dbReference type="PIRSR" id="PIRSR036492-1"/>
    </source>
</evidence>
<dbReference type="InterPro" id="IPR016162">
    <property type="entry name" value="Ald_DH_N"/>
</dbReference>
<dbReference type="InterPro" id="IPR015590">
    <property type="entry name" value="Aldehyde_DH_dom"/>
</dbReference>
<dbReference type="Gene3D" id="3.40.605.10">
    <property type="entry name" value="Aldehyde Dehydrogenase, Chain A, domain 1"/>
    <property type="match status" value="1"/>
</dbReference>
<evidence type="ECO:0000259" key="5">
    <source>
        <dbReference type="Pfam" id="PF00171"/>
    </source>
</evidence>
<evidence type="ECO:0000256" key="1">
    <source>
        <dbReference type="ARBA" id="ARBA00009986"/>
    </source>
</evidence>
<feature type="domain" description="Aldehyde dehydrogenase" evidence="5">
    <location>
        <begin position="11"/>
        <end position="461"/>
    </location>
</feature>
<comment type="caution">
    <text evidence="6">The sequence shown here is derived from an EMBL/GenBank/DDBJ whole genome shotgun (WGS) entry which is preliminary data.</text>
</comment>
<dbReference type="GO" id="GO:0016620">
    <property type="term" value="F:oxidoreductase activity, acting on the aldehyde or oxo group of donors, NAD or NADP as acceptor"/>
    <property type="evidence" value="ECO:0007669"/>
    <property type="project" value="InterPro"/>
</dbReference>
<dbReference type="EMBL" id="MGHF01000017">
    <property type="protein sequence ID" value="OGM63401.1"/>
    <property type="molecule type" value="Genomic_DNA"/>
</dbReference>
<protein>
    <recommendedName>
        <fullName evidence="3">Aldehyde dehydrogenase</fullName>
    </recommendedName>
</protein>
<feature type="active site" evidence="4">
    <location>
        <position position="271"/>
    </location>
</feature>
<evidence type="ECO:0000256" key="3">
    <source>
        <dbReference type="PIRNR" id="PIRNR036492"/>
    </source>
</evidence>
<reference evidence="6 7" key="1">
    <citation type="journal article" date="2016" name="Nat. Commun.">
        <title>Thousands of microbial genomes shed light on interconnected biogeochemical processes in an aquifer system.</title>
        <authorList>
            <person name="Anantharaman K."/>
            <person name="Brown C.T."/>
            <person name="Hug L.A."/>
            <person name="Sharon I."/>
            <person name="Castelle C.J."/>
            <person name="Probst A.J."/>
            <person name="Thomas B.C."/>
            <person name="Singh A."/>
            <person name="Wilkins M.J."/>
            <person name="Karaoz U."/>
            <person name="Brodie E.L."/>
            <person name="Williams K.H."/>
            <person name="Hubbard S.S."/>
            <person name="Banfield J.F."/>
        </authorList>
    </citation>
    <scope>NUCLEOTIDE SEQUENCE [LARGE SCALE GENOMIC DNA]</scope>
</reference>
<comment type="similarity">
    <text evidence="1 3">Belongs to the aldehyde dehydrogenase family.</text>
</comment>
<evidence type="ECO:0000256" key="2">
    <source>
        <dbReference type="ARBA" id="ARBA00023002"/>
    </source>
</evidence>
<dbReference type="FunFam" id="3.40.309.10:FF:000009">
    <property type="entry name" value="Aldehyde dehydrogenase A"/>
    <property type="match status" value="1"/>
</dbReference>
<dbReference type="CDD" id="cd07078">
    <property type="entry name" value="ALDH"/>
    <property type="match status" value="1"/>
</dbReference>
<dbReference type="InterPro" id="IPR016161">
    <property type="entry name" value="Ald_DH/histidinol_DH"/>
</dbReference>
<evidence type="ECO:0000313" key="7">
    <source>
        <dbReference type="Proteomes" id="UP000177082"/>
    </source>
</evidence>
<gene>
    <name evidence="6" type="ORF">A2961_02980</name>
</gene>
<sequence length="465" mass="52506">MDAVIFTMTKLVSTNPAKNYEVIGAVDISTKREIEVKVASAQKAKLKWKELGIVKRTQFLRPVFKEFMRRQKELALLITREMGKPIRESLDDIDWDRDYFQWFLDNGEKYLSDEITHEDEKSVHKTVYEPLGVAAVIVPWNFPFDMFLWGVIPNLIAGNTVVFKHSEECPLTGKLIEEVMNKSELPRGVFSEVYGDGKVGEILVNQDMDLIWFTGSTKVGRHIYEVAGKKFIKAILEMGGSNPAIVFDDVDIDGIIDKIYSKRFLNCGQTCDALKRLIVHKSIFGKVVEKLKRQVESKVVGDPEDRNTDMGSLVAKRQLELLESQVKDAIQKGAKIVTGGGRPKNLKGAYYLPTILTKVKRDMRVWKEETFGPVLVVVPFKTEKEAISLANDTLYGLGAQIYSNNKARARRVASKIDAGTIDINSANHWLACNPFGGFKYSGMGREHGEYGFRELTQVKVIAEEK</sequence>
<feature type="active site" evidence="4">
    <location>
        <position position="237"/>
    </location>
</feature>
<dbReference type="InterPro" id="IPR012394">
    <property type="entry name" value="Aldehyde_DH_NAD(P)"/>
</dbReference>
<organism evidence="6 7">
    <name type="scientific">Candidatus Woesebacteria bacterium RIFCSPLOWO2_01_FULL_39_21</name>
    <dbReference type="NCBI Taxonomy" id="1802519"/>
    <lineage>
        <taxon>Bacteria</taxon>
        <taxon>Candidatus Woeseibacteriota</taxon>
    </lineage>
</organism>
<keyword evidence="2 3" id="KW-0560">Oxidoreductase</keyword>
<dbReference type="Proteomes" id="UP000177082">
    <property type="component" value="Unassembled WGS sequence"/>
</dbReference>
<name>A0A1F8BH76_9BACT</name>
<dbReference type="PIRSF" id="PIRSF036492">
    <property type="entry name" value="ALDH"/>
    <property type="match status" value="1"/>
</dbReference>
<dbReference type="Pfam" id="PF00171">
    <property type="entry name" value="Aldedh"/>
    <property type="match status" value="1"/>
</dbReference>
<dbReference type="PANTHER" id="PTHR11699">
    <property type="entry name" value="ALDEHYDE DEHYDROGENASE-RELATED"/>
    <property type="match status" value="1"/>
</dbReference>
<dbReference type="Gene3D" id="3.40.309.10">
    <property type="entry name" value="Aldehyde Dehydrogenase, Chain A, domain 2"/>
    <property type="match status" value="1"/>
</dbReference>
<dbReference type="AlphaFoldDB" id="A0A1F8BH76"/>
<dbReference type="SUPFAM" id="SSF53720">
    <property type="entry name" value="ALDH-like"/>
    <property type="match status" value="1"/>
</dbReference>
<dbReference type="STRING" id="1802519.A2961_02980"/>
<evidence type="ECO:0000313" key="6">
    <source>
        <dbReference type="EMBL" id="OGM63401.1"/>
    </source>
</evidence>
<proteinExistence type="inferred from homology"/>
<dbReference type="InterPro" id="IPR016163">
    <property type="entry name" value="Ald_DH_C"/>
</dbReference>
<dbReference type="GO" id="GO:0006081">
    <property type="term" value="P:aldehyde metabolic process"/>
    <property type="evidence" value="ECO:0007669"/>
    <property type="project" value="InterPro"/>
</dbReference>
<accession>A0A1F8BH76</accession>